<comment type="caution">
    <text evidence="3">The sequence shown here is derived from an EMBL/GenBank/DDBJ whole genome shotgun (WGS) entry which is preliminary data.</text>
</comment>
<keyword evidence="4" id="KW-1185">Reference proteome</keyword>
<evidence type="ECO:0000313" key="4">
    <source>
        <dbReference type="Proteomes" id="UP001498398"/>
    </source>
</evidence>
<dbReference type="EMBL" id="JBANRG010000004">
    <property type="protein sequence ID" value="KAK7467218.1"/>
    <property type="molecule type" value="Genomic_DNA"/>
</dbReference>
<reference evidence="3 4" key="1">
    <citation type="submission" date="2024-01" db="EMBL/GenBank/DDBJ databases">
        <title>A draft genome for the cacao thread blight pathogen Marasmiellus scandens.</title>
        <authorList>
            <person name="Baruah I.K."/>
            <person name="Leung J."/>
            <person name="Bukari Y."/>
            <person name="Amoako-Attah I."/>
            <person name="Meinhardt L.W."/>
            <person name="Bailey B.A."/>
            <person name="Cohen S.P."/>
        </authorList>
    </citation>
    <scope>NUCLEOTIDE SEQUENCE [LARGE SCALE GENOMIC DNA]</scope>
    <source>
        <strain evidence="3 4">GH-19</strain>
    </source>
</reference>
<keyword evidence="2" id="KW-0812">Transmembrane</keyword>
<protein>
    <submittedName>
        <fullName evidence="3">Uncharacterized protein</fullName>
    </submittedName>
</protein>
<evidence type="ECO:0000313" key="3">
    <source>
        <dbReference type="EMBL" id="KAK7467218.1"/>
    </source>
</evidence>
<gene>
    <name evidence="3" type="ORF">VKT23_004276</name>
</gene>
<keyword evidence="2" id="KW-0472">Membrane</keyword>
<proteinExistence type="predicted"/>
<feature type="compositionally biased region" description="Polar residues" evidence="1">
    <location>
        <begin position="145"/>
        <end position="157"/>
    </location>
</feature>
<feature type="region of interest" description="Disordered" evidence="1">
    <location>
        <begin position="475"/>
        <end position="498"/>
    </location>
</feature>
<keyword evidence="2" id="KW-1133">Transmembrane helix</keyword>
<evidence type="ECO:0000256" key="1">
    <source>
        <dbReference type="SAM" id="MobiDB-lite"/>
    </source>
</evidence>
<evidence type="ECO:0000256" key="2">
    <source>
        <dbReference type="SAM" id="Phobius"/>
    </source>
</evidence>
<sequence>MAPRKSMFKNATESRTTLSPFPLSTYLATTSHSFTASSYTQSLTHSSSSYQSQHPSSSATFLPATSSSAVSRNSFAPHKLSAAIITLLAVGSAFLILGIFIVFRACTRPARRTRPKPSLPILNDSFDDDMYKVKESPLFGGAERFSSQTGLDNSLCTPASKPELGSAAPPPVPPLPSAALDGNNSTDQLHSAIGNGTPEAYLRPPPSQSMPALDSTVPFGNPLQQIQPARTLPNRLSIRSFSLYPTSPVASNERTYTADGHRALNRNSKLSLRKSHSRLADDSSRLSILTRSSSVDIAYDGVDVTSPKFLAQFQEVPPTPAGRSKIKSTYYTPGSYPRMSSIPSSTSSKIRADDVNYPAFDLEQLPPIHRGDGDNRALTSALDLMSPPMETVPLSPQPTLTPDDSMSIVESKKTHKRPLKKPAPSSPYPEFDAMSSTMDTCTALGNLMLADYSATSKSLSSRLAESSNDLVPKGKIQLHNDRPPRVPSPPSLPSLAQMGLENTDPVAYASYRSPTYSIFGMYEADRKSRMSCNMPITG</sequence>
<feature type="region of interest" description="Disordered" evidence="1">
    <location>
        <begin position="386"/>
        <end position="429"/>
    </location>
</feature>
<feature type="transmembrane region" description="Helical" evidence="2">
    <location>
        <begin position="80"/>
        <end position="103"/>
    </location>
</feature>
<accession>A0ABR1JV62</accession>
<feature type="region of interest" description="Disordered" evidence="1">
    <location>
        <begin position="143"/>
        <end position="224"/>
    </location>
</feature>
<organism evidence="3 4">
    <name type="scientific">Marasmiellus scandens</name>
    <dbReference type="NCBI Taxonomy" id="2682957"/>
    <lineage>
        <taxon>Eukaryota</taxon>
        <taxon>Fungi</taxon>
        <taxon>Dikarya</taxon>
        <taxon>Basidiomycota</taxon>
        <taxon>Agaricomycotina</taxon>
        <taxon>Agaricomycetes</taxon>
        <taxon>Agaricomycetidae</taxon>
        <taxon>Agaricales</taxon>
        <taxon>Marasmiineae</taxon>
        <taxon>Omphalotaceae</taxon>
        <taxon>Marasmiellus</taxon>
    </lineage>
</organism>
<dbReference type="Proteomes" id="UP001498398">
    <property type="component" value="Unassembled WGS sequence"/>
</dbReference>
<name>A0ABR1JV62_9AGAR</name>